<feature type="compositionally biased region" description="Basic and acidic residues" evidence="1">
    <location>
        <begin position="111"/>
        <end position="127"/>
    </location>
</feature>
<evidence type="ECO:0000313" key="3">
    <source>
        <dbReference type="Proteomes" id="UP001604336"/>
    </source>
</evidence>
<accession>A0ABD1SYA2</accession>
<dbReference type="AlphaFoldDB" id="A0ABD1SYA2"/>
<dbReference type="Proteomes" id="UP001604336">
    <property type="component" value="Unassembled WGS sequence"/>
</dbReference>
<feature type="compositionally biased region" description="Polar residues" evidence="1">
    <location>
        <begin position="1"/>
        <end position="11"/>
    </location>
</feature>
<name>A0ABD1SYA2_9LAMI</name>
<feature type="compositionally biased region" description="Polar residues" evidence="1">
    <location>
        <begin position="91"/>
        <end position="108"/>
    </location>
</feature>
<feature type="region of interest" description="Disordered" evidence="1">
    <location>
        <begin position="1"/>
        <end position="151"/>
    </location>
</feature>
<keyword evidence="3" id="KW-1185">Reference proteome</keyword>
<organism evidence="2 3">
    <name type="scientific">Abeliophyllum distichum</name>
    <dbReference type="NCBI Taxonomy" id="126358"/>
    <lineage>
        <taxon>Eukaryota</taxon>
        <taxon>Viridiplantae</taxon>
        <taxon>Streptophyta</taxon>
        <taxon>Embryophyta</taxon>
        <taxon>Tracheophyta</taxon>
        <taxon>Spermatophyta</taxon>
        <taxon>Magnoliopsida</taxon>
        <taxon>eudicotyledons</taxon>
        <taxon>Gunneridae</taxon>
        <taxon>Pentapetalae</taxon>
        <taxon>asterids</taxon>
        <taxon>lamiids</taxon>
        <taxon>Lamiales</taxon>
        <taxon>Oleaceae</taxon>
        <taxon>Forsythieae</taxon>
        <taxon>Abeliophyllum</taxon>
    </lineage>
</organism>
<evidence type="ECO:0000313" key="2">
    <source>
        <dbReference type="EMBL" id="KAL2505431.1"/>
    </source>
</evidence>
<reference evidence="3" key="1">
    <citation type="submission" date="2024-07" db="EMBL/GenBank/DDBJ databases">
        <title>Two chromosome-level genome assemblies of Korean endemic species Abeliophyllum distichum and Forsythia ovata (Oleaceae).</title>
        <authorList>
            <person name="Jang H."/>
        </authorList>
    </citation>
    <scope>NUCLEOTIDE SEQUENCE [LARGE SCALE GENOMIC DNA]</scope>
</reference>
<proteinExistence type="predicted"/>
<gene>
    <name evidence="2" type="ORF">Adt_21052</name>
</gene>
<protein>
    <submittedName>
        <fullName evidence="2">Uncharacterized protein</fullName>
    </submittedName>
</protein>
<dbReference type="EMBL" id="JBFOLK010000006">
    <property type="protein sequence ID" value="KAL2505431.1"/>
    <property type="molecule type" value="Genomic_DNA"/>
</dbReference>
<sequence length="271" mass="29787">MISENSDSHNMSDPLMDIEIIGEASSSSDHNEEVTQGPTVSFSPLMPTSIANCSSSEDALDEEDGVPPAPPPSSPPPQPSFVAAPTESVLPPTTNQEPVPSSSPTNLAQAKRKEIVDEEASREKKMEPSSSEGDGLVRDSRRTLPNNRPDVRGIASINIGSRWDELDSTVFEMLPLVLTMATAMVHMFWSSLWEKVAKEASLEDMMMMGTMNMVWGFVLNFELNSALKELILNKAVLKIKIDATVEDVRWAERRTLEAQVSKTWLTETLTP</sequence>
<feature type="compositionally biased region" description="Pro residues" evidence="1">
    <location>
        <begin position="67"/>
        <end position="79"/>
    </location>
</feature>
<evidence type="ECO:0000256" key="1">
    <source>
        <dbReference type="SAM" id="MobiDB-lite"/>
    </source>
</evidence>
<feature type="compositionally biased region" description="Polar residues" evidence="1">
    <location>
        <begin position="24"/>
        <end position="42"/>
    </location>
</feature>
<comment type="caution">
    <text evidence="2">The sequence shown here is derived from an EMBL/GenBank/DDBJ whole genome shotgun (WGS) entry which is preliminary data.</text>
</comment>